<proteinExistence type="predicted"/>
<feature type="chain" id="PRO_5009272889" description="Salt-induced outer membrane protein YdiY" evidence="1">
    <location>
        <begin position="20"/>
        <end position="331"/>
    </location>
</feature>
<dbReference type="EMBL" id="LT629785">
    <property type="protein sequence ID" value="SDT92673.1"/>
    <property type="molecule type" value="Genomic_DNA"/>
</dbReference>
<organism evidence="2 3">
    <name type="scientific">Pseudomonas pohangensis</name>
    <dbReference type="NCBI Taxonomy" id="364197"/>
    <lineage>
        <taxon>Bacteria</taxon>
        <taxon>Pseudomonadati</taxon>
        <taxon>Pseudomonadota</taxon>
        <taxon>Gammaproteobacteria</taxon>
        <taxon>Pseudomonadales</taxon>
        <taxon>Pseudomonadaceae</taxon>
        <taxon>Pseudomonas</taxon>
    </lineage>
</organism>
<evidence type="ECO:0000256" key="1">
    <source>
        <dbReference type="SAM" id="SignalP"/>
    </source>
</evidence>
<dbReference type="AlphaFoldDB" id="A0A1H2ECC5"/>
<evidence type="ECO:0000313" key="2">
    <source>
        <dbReference type="EMBL" id="SDT92673.1"/>
    </source>
</evidence>
<sequence length="331" mass="37819">MRWQNLWLLLCCVGLPAAADTVWLKNGDRLTGDIVLLDGGKLALKTKYAGRVLIDWKDIATLNSSKPLLVKQSGFEQESSRQLQAADNGKVKVINGDSREVALSDIQQLIPPRPLLEDLVWEGNADLDLDMDRDDNNTNNFSVSGDSRVRHGLWRHVLDGEYEREKENGEETESNWQAEYDLDRFFTQQWFVRGSVSELRDDFGDIERQSLYGLGPGYQFWDNELGRFDLIGQLGRGKVRSSKGDIEFDAYSGEWDYKRVFWGSRMEFFSTAQIVMPTEGQIDYVFDGEAGLRYRLNEWARLSLLYELDQVGGSRESGSEEHYTLGMGVAW</sequence>
<dbReference type="STRING" id="364197.SAMN05216296_0633"/>
<keyword evidence="1" id="KW-0732">Signal</keyword>
<reference evidence="3" key="1">
    <citation type="submission" date="2016-10" db="EMBL/GenBank/DDBJ databases">
        <authorList>
            <person name="Varghese N."/>
            <person name="Submissions S."/>
        </authorList>
    </citation>
    <scope>NUCLEOTIDE SEQUENCE [LARGE SCALE GENOMIC DNA]</scope>
    <source>
        <strain evidence="3">DSM 17875</strain>
    </source>
</reference>
<dbReference type="OrthoDB" id="9806250at2"/>
<name>A0A1H2ECC5_9PSED</name>
<accession>A0A1H2ECC5</accession>
<evidence type="ECO:0000313" key="3">
    <source>
        <dbReference type="Proteomes" id="UP000243232"/>
    </source>
</evidence>
<dbReference type="InterPro" id="IPR007433">
    <property type="entry name" value="DUF481"/>
</dbReference>
<evidence type="ECO:0008006" key="4">
    <source>
        <dbReference type="Google" id="ProtNLM"/>
    </source>
</evidence>
<keyword evidence="3" id="KW-1185">Reference proteome</keyword>
<dbReference type="Proteomes" id="UP000243232">
    <property type="component" value="Chromosome I"/>
</dbReference>
<protein>
    <recommendedName>
        <fullName evidence="4">Salt-induced outer membrane protein YdiY</fullName>
    </recommendedName>
</protein>
<dbReference type="RefSeq" id="WP_090193052.1">
    <property type="nucleotide sequence ID" value="NZ_LT629785.1"/>
</dbReference>
<feature type="signal peptide" evidence="1">
    <location>
        <begin position="1"/>
        <end position="19"/>
    </location>
</feature>
<dbReference type="Pfam" id="PF04338">
    <property type="entry name" value="DUF481"/>
    <property type="match status" value="1"/>
</dbReference>
<gene>
    <name evidence="2" type="ORF">SAMN05216296_0633</name>
</gene>